<dbReference type="Proteomes" id="UP000054978">
    <property type="component" value="Unassembled WGS sequence"/>
</dbReference>
<dbReference type="Pfam" id="PF10099">
    <property type="entry name" value="RskA_C"/>
    <property type="match status" value="1"/>
</dbReference>
<evidence type="ECO:0000313" key="3">
    <source>
        <dbReference type="EMBL" id="SAK49563.1"/>
    </source>
</evidence>
<comment type="caution">
    <text evidence="3">The sequence shown here is derived from an EMBL/GenBank/DDBJ whole genome shotgun (WGS) entry which is preliminary data.</text>
</comment>
<evidence type="ECO:0000256" key="1">
    <source>
        <dbReference type="SAM" id="Phobius"/>
    </source>
</evidence>
<proteinExistence type="predicted"/>
<reference evidence="3" key="1">
    <citation type="submission" date="2016-01" db="EMBL/GenBank/DDBJ databases">
        <authorList>
            <person name="Peeters C."/>
        </authorList>
    </citation>
    <scope>NUCLEOTIDE SEQUENCE [LARGE SCALE GENOMIC DNA]</scope>
    <source>
        <strain evidence="3">LMG 29326</strain>
    </source>
</reference>
<gene>
    <name evidence="3" type="ORF">AWB83_01066</name>
</gene>
<dbReference type="InterPro" id="IPR051474">
    <property type="entry name" value="Anti-sigma-K/W_factor"/>
</dbReference>
<dbReference type="EMBL" id="FCOB02000004">
    <property type="protein sequence ID" value="SAK49563.1"/>
    <property type="molecule type" value="Genomic_DNA"/>
</dbReference>
<dbReference type="PANTHER" id="PTHR37461:SF1">
    <property type="entry name" value="ANTI-SIGMA-K FACTOR RSKA"/>
    <property type="match status" value="1"/>
</dbReference>
<dbReference type="GO" id="GO:0006417">
    <property type="term" value="P:regulation of translation"/>
    <property type="evidence" value="ECO:0007669"/>
    <property type="project" value="TreeGrafter"/>
</dbReference>
<protein>
    <submittedName>
        <fullName evidence="3">Anti-sigma-K factor rskA</fullName>
    </submittedName>
</protein>
<name>A0A157ZVP7_9BURK</name>
<accession>A0A157ZVP7</accession>
<dbReference type="AlphaFoldDB" id="A0A157ZVP7"/>
<feature type="transmembrane region" description="Helical" evidence="1">
    <location>
        <begin position="95"/>
        <end position="117"/>
    </location>
</feature>
<keyword evidence="1" id="KW-1133">Transmembrane helix</keyword>
<keyword evidence="1" id="KW-0472">Membrane</keyword>
<dbReference type="STRING" id="1777144.AWB83_01066"/>
<dbReference type="GO" id="GO:0016989">
    <property type="term" value="F:sigma factor antagonist activity"/>
    <property type="evidence" value="ECO:0007669"/>
    <property type="project" value="TreeGrafter"/>
</dbReference>
<sequence length="250" mass="27089">MNTPAAKDDDLRCAEYALGVLDAHERAELEAAVSRDPELRRTLEVWEQRLAPLAEDIGAIEPPGRVWTRIRGDLGFIAPRPGETARRRWRDSLSFWRWLTMGASAAALVLLGLNVMWMRQAPQAPQVPQAPTTAAVPNEYMVATIARKDGVAQWTATVDVRRARMVVVPAARVTMAANRATELWLIPPNEKPIALGVFPSDQPATMTLPREIVAQMGAQAVLAVSEEPPGGSPTGAPTGPVLAIGEMHAT</sequence>
<dbReference type="GO" id="GO:0005886">
    <property type="term" value="C:plasma membrane"/>
    <property type="evidence" value="ECO:0007669"/>
    <property type="project" value="InterPro"/>
</dbReference>
<feature type="domain" description="Anti-sigma K factor RskA C-terminal" evidence="2">
    <location>
        <begin position="103"/>
        <end position="241"/>
    </location>
</feature>
<keyword evidence="4" id="KW-1185">Reference proteome</keyword>
<keyword evidence="1" id="KW-0812">Transmembrane</keyword>
<evidence type="ECO:0000259" key="2">
    <source>
        <dbReference type="Pfam" id="PF10099"/>
    </source>
</evidence>
<evidence type="ECO:0000313" key="4">
    <source>
        <dbReference type="Proteomes" id="UP000054978"/>
    </source>
</evidence>
<dbReference type="OrthoDB" id="8617430at2"/>
<organism evidence="3 4">
    <name type="scientific">Caballeronia ptereochthonis</name>
    <dbReference type="NCBI Taxonomy" id="1777144"/>
    <lineage>
        <taxon>Bacteria</taxon>
        <taxon>Pseudomonadati</taxon>
        <taxon>Pseudomonadota</taxon>
        <taxon>Betaproteobacteria</taxon>
        <taxon>Burkholderiales</taxon>
        <taxon>Burkholderiaceae</taxon>
        <taxon>Caballeronia</taxon>
    </lineage>
</organism>
<dbReference type="PANTHER" id="PTHR37461">
    <property type="entry name" value="ANTI-SIGMA-K FACTOR RSKA"/>
    <property type="match status" value="1"/>
</dbReference>
<dbReference type="InterPro" id="IPR018764">
    <property type="entry name" value="RskA_C"/>
</dbReference>
<dbReference type="RefSeq" id="WP_087043223.1">
    <property type="nucleotide sequence ID" value="NZ_FCOB02000004.1"/>
</dbReference>